<reference evidence="1" key="1">
    <citation type="submission" date="2023-04" db="EMBL/GenBank/DDBJ databases">
        <title>A chromosome-level genome assembly of the parasitoid wasp Eretmocerus hayati.</title>
        <authorList>
            <person name="Zhong Y."/>
            <person name="Liu S."/>
            <person name="Liu Y."/>
        </authorList>
    </citation>
    <scope>NUCLEOTIDE SEQUENCE</scope>
    <source>
        <strain evidence="1">ZJU_SS_LIU_2023</strain>
    </source>
</reference>
<evidence type="ECO:0000313" key="1">
    <source>
        <dbReference type="EMBL" id="KAJ8685236.1"/>
    </source>
</evidence>
<proteinExistence type="predicted"/>
<protein>
    <submittedName>
        <fullName evidence="1">Uncharacterized protein</fullName>
    </submittedName>
</protein>
<dbReference type="EMBL" id="CM056741">
    <property type="protein sequence ID" value="KAJ8685236.1"/>
    <property type="molecule type" value="Genomic_DNA"/>
</dbReference>
<organism evidence="1 2">
    <name type="scientific">Eretmocerus hayati</name>
    <dbReference type="NCBI Taxonomy" id="131215"/>
    <lineage>
        <taxon>Eukaryota</taxon>
        <taxon>Metazoa</taxon>
        <taxon>Ecdysozoa</taxon>
        <taxon>Arthropoda</taxon>
        <taxon>Hexapoda</taxon>
        <taxon>Insecta</taxon>
        <taxon>Pterygota</taxon>
        <taxon>Neoptera</taxon>
        <taxon>Endopterygota</taxon>
        <taxon>Hymenoptera</taxon>
        <taxon>Apocrita</taxon>
        <taxon>Proctotrupomorpha</taxon>
        <taxon>Chalcidoidea</taxon>
        <taxon>Aphelinidae</taxon>
        <taxon>Aphelininae</taxon>
        <taxon>Eretmocerus</taxon>
    </lineage>
</organism>
<keyword evidence="2" id="KW-1185">Reference proteome</keyword>
<evidence type="ECO:0000313" key="2">
    <source>
        <dbReference type="Proteomes" id="UP001239111"/>
    </source>
</evidence>
<comment type="caution">
    <text evidence="1">The sequence shown here is derived from an EMBL/GenBank/DDBJ whole genome shotgun (WGS) entry which is preliminary data.</text>
</comment>
<dbReference type="Proteomes" id="UP001239111">
    <property type="component" value="Chromosome 1"/>
</dbReference>
<sequence length="233" mass="25983">MADDTSASRVQCDSIPGTKTQFSRIGERVNSFQIVIDEFPIFQAKVAKLGVTLEYLQPSHSITGVHGKRMMHKVLEHMARSRNLLLFKVPESNDPAIDATTATQILIPTHVNLNSTNAIRVGEADTKSRPLLIILPSQQSVMQLSRNRNKIDPAYRVSTDKIKLQRNHYEAATNQLEGRIKSDEKKLMVRYINHIPMVVKIPGRMSSRAFAPSTSSQSGAMNNSLPDFSVSEN</sequence>
<name>A0ACC2PP17_9HYME</name>
<accession>A0ACC2PP17</accession>
<gene>
    <name evidence="1" type="ORF">QAD02_021029</name>
</gene>